<comment type="function">
    <text evidence="5">Associates with the EF-Tu.GDP complex and induces the exchange of GDP to GTP. It remains bound to the aminoacyl-tRNA.EF-Tu.GTP complex up to the GTP hydrolysis stage on the ribosome.</text>
</comment>
<comment type="subcellular location">
    <subcellularLocation>
        <location evidence="5">Cytoplasm</location>
    </subcellularLocation>
</comment>
<feature type="domain" description="Translation elongation factor EFTs/EF1B dimerisation" evidence="6">
    <location>
        <begin position="75"/>
        <end position="276"/>
    </location>
</feature>
<evidence type="ECO:0000256" key="4">
    <source>
        <dbReference type="ARBA" id="ARBA00022917"/>
    </source>
</evidence>
<evidence type="ECO:0000256" key="5">
    <source>
        <dbReference type="HAMAP-Rule" id="MF_00050"/>
    </source>
</evidence>
<dbReference type="InterPro" id="IPR014039">
    <property type="entry name" value="Transl_elong_EFTs/EF1B_dimer"/>
</dbReference>
<accession>A0ABZ0WD36</accession>
<dbReference type="Proteomes" id="UP001325680">
    <property type="component" value="Chromosome"/>
</dbReference>
<keyword evidence="8" id="KW-1185">Reference proteome</keyword>
<evidence type="ECO:0000313" key="8">
    <source>
        <dbReference type="Proteomes" id="UP001325680"/>
    </source>
</evidence>
<dbReference type="SUPFAM" id="SSF54713">
    <property type="entry name" value="Elongation factor Ts (EF-Ts), dimerisation domain"/>
    <property type="match status" value="2"/>
</dbReference>
<dbReference type="NCBIfam" id="TIGR00116">
    <property type="entry name" value="tsf"/>
    <property type="match status" value="1"/>
</dbReference>
<evidence type="ECO:0000256" key="1">
    <source>
        <dbReference type="ARBA" id="ARBA00005532"/>
    </source>
</evidence>
<dbReference type="InterPro" id="IPR001816">
    <property type="entry name" value="Transl_elong_EFTs/EF1B"/>
</dbReference>
<protein>
    <recommendedName>
        <fullName evidence="2 5">Elongation factor Ts</fullName>
        <shortName evidence="5">EF-Ts</shortName>
    </recommendedName>
</protein>
<comment type="similarity">
    <text evidence="1 5">Belongs to the EF-Ts family.</text>
</comment>
<dbReference type="Gene3D" id="3.30.479.20">
    <property type="entry name" value="Elongation factor Ts, dimerisation domain"/>
    <property type="match status" value="2"/>
</dbReference>
<keyword evidence="5" id="KW-0963">Cytoplasm</keyword>
<dbReference type="InterPro" id="IPR009060">
    <property type="entry name" value="UBA-like_sf"/>
</dbReference>
<dbReference type="RefSeq" id="WP_114789749.1">
    <property type="nucleotide sequence ID" value="NZ_CP139960.1"/>
</dbReference>
<sequence>MSYSPTAQDINKLRQATGAGMLDCRKALTETNGDFEAAIDWLRKQGQKVAAKRSDREAKEGVVIAQTTADNTTGIVVCVSCETDFVSKNEDFIAFVKSIADAAIEGNVNSAEELNEASVNGTKISELINDKLAAIGEKIGITKFEKVTAPYVASYIHGANRIGVLVALDKEAAEAGKDVAMQVAALSPVAVDADSVPADVVAREKAVIMDIMKEDPKMAGKPEEMIAKIAEGKLGAFFKEQTLTAQAFVKDGSKSVGDYLKENGVKVLEFKRVALG</sequence>
<dbReference type="Gene3D" id="1.10.286.20">
    <property type="match status" value="1"/>
</dbReference>
<feature type="region of interest" description="Involved in Mg(2+) ion dislocation from EF-Tu" evidence="5">
    <location>
        <begin position="83"/>
        <end position="86"/>
    </location>
</feature>
<name>A0ABZ0WD36_9BACT</name>
<dbReference type="InterPro" id="IPR036402">
    <property type="entry name" value="EF-Ts_dimer_sf"/>
</dbReference>
<reference evidence="7 8" key="1">
    <citation type="submission" date="2023-12" db="EMBL/GenBank/DDBJ databases">
        <title>Genome sequencing and assembly of bacterial species from a model synthetic community.</title>
        <authorList>
            <person name="Hogle S.L."/>
        </authorList>
    </citation>
    <scope>NUCLEOTIDE SEQUENCE [LARGE SCALE GENOMIC DNA]</scope>
    <source>
        <strain evidence="7 8">HAMBI_3031</strain>
    </source>
</reference>
<dbReference type="PANTHER" id="PTHR11741:SF0">
    <property type="entry name" value="ELONGATION FACTOR TS, MITOCHONDRIAL"/>
    <property type="match status" value="1"/>
</dbReference>
<proteinExistence type="inferred from homology"/>
<dbReference type="Gene3D" id="1.10.8.10">
    <property type="entry name" value="DNA helicase RuvA subunit, C-terminal domain"/>
    <property type="match status" value="1"/>
</dbReference>
<evidence type="ECO:0000259" key="6">
    <source>
        <dbReference type="Pfam" id="PF00889"/>
    </source>
</evidence>
<evidence type="ECO:0000256" key="2">
    <source>
        <dbReference type="ARBA" id="ARBA00016956"/>
    </source>
</evidence>
<dbReference type="HAMAP" id="MF_00050">
    <property type="entry name" value="EF_Ts"/>
    <property type="match status" value="1"/>
</dbReference>
<evidence type="ECO:0000256" key="3">
    <source>
        <dbReference type="ARBA" id="ARBA00022768"/>
    </source>
</evidence>
<dbReference type="Pfam" id="PF00889">
    <property type="entry name" value="EF_TS"/>
    <property type="match status" value="1"/>
</dbReference>
<dbReference type="PANTHER" id="PTHR11741">
    <property type="entry name" value="ELONGATION FACTOR TS"/>
    <property type="match status" value="1"/>
</dbReference>
<dbReference type="EMBL" id="CP139960">
    <property type="protein sequence ID" value="WQD40570.1"/>
    <property type="molecule type" value="Genomic_DNA"/>
</dbReference>
<dbReference type="GO" id="GO:0003746">
    <property type="term" value="F:translation elongation factor activity"/>
    <property type="evidence" value="ECO:0007669"/>
    <property type="project" value="UniProtKB-KW"/>
</dbReference>
<organism evidence="7 8">
    <name type="scientific">Niabella yanshanensis</name>
    <dbReference type="NCBI Taxonomy" id="577386"/>
    <lineage>
        <taxon>Bacteria</taxon>
        <taxon>Pseudomonadati</taxon>
        <taxon>Bacteroidota</taxon>
        <taxon>Chitinophagia</taxon>
        <taxon>Chitinophagales</taxon>
        <taxon>Chitinophagaceae</taxon>
        <taxon>Niabella</taxon>
    </lineage>
</organism>
<keyword evidence="3 5" id="KW-0251">Elongation factor</keyword>
<evidence type="ECO:0000313" key="7">
    <source>
        <dbReference type="EMBL" id="WQD40570.1"/>
    </source>
</evidence>
<gene>
    <name evidence="5 7" type="primary">tsf</name>
    <name evidence="7" type="ORF">U0035_10465</name>
</gene>
<dbReference type="CDD" id="cd14275">
    <property type="entry name" value="UBA_EF-Ts"/>
    <property type="match status" value="1"/>
</dbReference>
<dbReference type="SUPFAM" id="SSF46934">
    <property type="entry name" value="UBA-like"/>
    <property type="match status" value="1"/>
</dbReference>
<keyword evidence="4 5" id="KW-0648">Protein biosynthesis</keyword>